<evidence type="ECO:0000313" key="4">
    <source>
        <dbReference type="Proteomes" id="UP000742024"/>
    </source>
</evidence>
<accession>A0A9P7MQ96</accession>
<feature type="signal peptide" evidence="1">
    <location>
        <begin position="1"/>
        <end position="17"/>
    </location>
</feature>
<dbReference type="EMBL" id="SRPS01000197">
    <property type="protein sequence ID" value="KAG5963257.1"/>
    <property type="molecule type" value="Genomic_DNA"/>
</dbReference>
<protein>
    <submittedName>
        <fullName evidence="3">Uncharacterized protein</fullName>
    </submittedName>
</protein>
<dbReference type="OrthoDB" id="5232040at2759"/>
<comment type="caution">
    <text evidence="3">The sequence shown here is derived from an EMBL/GenBank/DDBJ whole genome shotgun (WGS) entry which is preliminary data.</text>
</comment>
<evidence type="ECO:0000313" key="5">
    <source>
        <dbReference type="Proteomes" id="UP000784919"/>
    </source>
</evidence>
<sequence>MKTTIFLVSLLSIGATAMPGPEEVVIFDGKHTYRGGDVRLTKDMDTSMEALQNLQRQCKCNGCWSRGVECHPHQCECVGKAGCWACDNGRYYCQDGPYSGDCPN</sequence>
<keyword evidence="4" id="KW-1185">Reference proteome</keyword>
<evidence type="ECO:0000313" key="2">
    <source>
        <dbReference type="EMBL" id="KAG5957183.1"/>
    </source>
</evidence>
<feature type="chain" id="PRO_5040135279" evidence="1">
    <location>
        <begin position="18"/>
        <end position="104"/>
    </location>
</feature>
<reference evidence="3 4" key="1">
    <citation type="journal article" date="2020" name="bioRxiv">
        <title>Whole genome comparisons of ergot fungi reveals the divergence and evolution of species within the genus Claviceps are the result of varying mechanisms driving genome evolution and host range expansion.</title>
        <authorList>
            <person name="Wyka S.A."/>
            <person name="Mondo S.J."/>
            <person name="Liu M."/>
            <person name="Dettman J."/>
            <person name="Nalam V."/>
            <person name="Broders K.D."/>
        </authorList>
    </citation>
    <scope>NUCLEOTIDE SEQUENCE</scope>
    <source>
        <strain evidence="3">CCC 1102</strain>
        <strain evidence="2 4">LM583</strain>
    </source>
</reference>
<dbReference type="Proteomes" id="UP000742024">
    <property type="component" value="Unassembled WGS sequence"/>
</dbReference>
<keyword evidence="1" id="KW-0732">Signal</keyword>
<organism evidence="3 5">
    <name type="scientific">Claviceps arundinis</name>
    <dbReference type="NCBI Taxonomy" id="1623583"/>
    <lineage>
        <taxon>Eukaryota</taxon>
        <taxon>Fungi</taxon>
        <taxon>Dikarya</taxon>
        <taxon>Ascomycota</taxon>
        <taxon>Pezizomycotina</taxon>
        <taxon>Sordariomycetes</taxon>
        <taxon>Hypocreomycetidae</taxon>
        <taxon>Hypocreales</taxon>
        <taxon>Clavicipitaceae</taxon>
        <taxon>Claviceps</taxon>
    </lineage>
</organism>
<evidence type="ECO:0000313" key="3">
    <source>
        <dbReference type="EMBL" id="KAG5963257.1"/>
    </source>
</evidence>
<evidence type="ECO:0000256" key="1">
    <source>
        <dbReference type="SAM" id="SignalP"/>
    </source>
</evidence>
<name>A0A9P7MQ96_9HYPO</name>
<gene>
    <name evidence="3" type="ORF">E4U56_002812</name>
    <name evidence="2" type="ORF">E4U57_001933</name>
</gene>
<dbReference type="EMBL" id="SRPR01000177">
    <property type="protein sequence ID" value="KAG5957183.1"/>
    <property type="molecule type" value="Genomic_DNA"/>
</dbReference>
<dbReference type="Proteomes" id="UP000784919">
    <property type="component" value="Unassembled WGS sequence"/>
</dbReference>
<proteinExistence type="predicted"/>
<dbReference type="AlphaFoldDB" id="A0A9P7MQ96"/>